<accession>A0A4P8NPS0</accession>
<sequence length="98" mass="10872">MSEPDGRRGRARGGAQAYRADGAARRLIARTGRRAGLSRGRGGAQAYRADERAYRRLIASRTRSGLDGSIRYRYGKLISRTVRVDCAIVLKQFLTCQV</sequence>
<dbReference type="EMBL" id="MK411291">
    <property type="protein sequence ID" value="QCQ67261.1"/>
    <property type="molecule type" value="Genomic_DNA"/>
</dbReference>
<evidence type="ECO:0000313" key="1">
    <source>
        <dbReference type="EMBL" id="QCQ67261.1"/>
    </source>
</evidence>
<protein>
    <submittedName>
        <fullName evidence="1">Uncharacterized protein</fullName>
    </submittedName>
</protein>
<organism evidence="1">
    <name type="scientific">Lymantria dispar multicapsid nuclear polyhedrosis virus</name>
    <name type="common">LdMNPV</name>
    <dbReference type="NCBI Taxonomy" id="10449"/>
    <lineage>
        <taxon>Viruses</taxon>
        <taxon>Viruses incertae sedis</taxon>
        <taxon>Naldaviricetes</taxon>
        <taxon>Lefavirales</taxon>
        <taxon>Baculoviridae</taxon>
        <taxon>Alphabaculovirus</taxon>
        <taxon>Alphabaculovirus lydisparis</taxon>
    </lineage>
</organism>
<organismHost>
    <name type="scientific">Lepidoptera</name>
    <name type="common">moths &amp; butterflies</name>
    <dbReference type="NCBI Taxonomy" id="7088"/>
</organismHost>
<name>A0A4P8NPS0_NPVLD</name>
<proteinExistence type="predicted"/>
<reference evidence="1" key="1">
    <citation type="submission" date="2019-01" db="EMBL/GenBank/DDBJ databases">
        <title>New Siberian Lymantria dispar nucleopolyhedrovirus strain forms single nucleocapsids within cubic polyhedra.</title>
        <authorList>
            <person name="Pavlushin S.V."/>
            <person name="Ilinsky Y.Y."/>
            <person name="Belousova I.A."/>
            <person name="Bayborodin S.I."/>
            <person name="Lunev E.A."/>
            <person name="Toshchakov S.V."/>
            <person name="Martemyanov V.V."/>
        </authorList>
    </citation>
    <scope>NUCLEOTIDE SEQUENCE</scope>
    <source>
        <strain evidence="1">LDMN_Nsk06_pass_01_repl_01</strain>
    </source>
</reference>